<proteinExistence type="predicted"/>
<reference evidence="2 3" key="1">
    <citation type="submission" date="2021-07" db="EMBL/GenBank/DDBJ databases">
        <title>Actinomadura sp. PM05-2 isolated from lichen.</title>
        <authorList>
            <person name="Somphong A."/>
            <person name="Phongsopitanun W."/>
            <person name="Tanasupawat S."/>
            <person name="Peongsungnone V."/>
        </authorList>
    </citation>
    <scope>NUCLEOTIDE SEQUENCE [LARGE SCALE GENOMIC DNA]</scope>
    <source>
        <strain evidence="2 3">PM05-2</strain>
    </source>
</reference>
<feature type="transmembrane region" description="Helical" evidence="1">
    <location>
        <begin position="111"/>
        <end position="132"/>
    </location>
</feature>
<keyword evidence="3" id="KW-1185">Reference proteome</keyword>
<dbReference type="EMBL" id="JAIBOA010000013">
    <property type="protein sequence ID" value="MBW8484897.1"/>
    <property type="molecule type" value="Genomic_DNA"/>
</dbReference>
<keyword evidence="1" id="KW-0812">Transmembrane</keyword>
<evidence type="ECO:0000256" key="1">
    <source>
        <dbReference type="SAM" id="Phobius"/>
    </source>
</evidence>
<keyword evidence="1" id="KW-1133">Transmembrane helix</keyword>
<feature type="transmembrane region" description="Helical" evidence="1">
    <location>
        <begin position="254"/>
        <end position="273"/>
    </location>
</feature>
<name>A0ABS7FWT5_9ACTN</name>
<protein>
    <submittedName>
        <fullName evidence="2">Uncharacterized protein</fullName>
    </submittedName>
</protein>
<feature type="transmembrane region" description="Helical" evidence="1">
    <location>
        <begin position="312"/>
        <end position="332"/>
    </location>
</feature>
<evidence type="ECO:0000313" key="2">
    <source>
        <dbReference type="EMBL" id="MBW8484897.1"/>
    </source>
</evidence>
<gene>
    <name evidence="2" type="ORF">K1Y72_21115</name>
</gene>
<organism evidence="2 3">
    <name type="scientific">Actinomadura parmotrematis</name>
    <dbReference type="NCBI Taxonomy" id="2864039"/>
    <lineage>
        <taxon>Bacteria</taxon>
        <taxon>Bacillati</taxon>
        <taxon>Actinomycetota</taxon>
        <taxon>Actinomycetes</taxon>
        <taxon>Streptosporangiales</taxon>
        <taxon>Thermomonosporaceae</taxon>
        <taxon>Actinomadura</taxon>
    </lineage>
</organism>
<keyword evidence="1" id="KW-0472">Membrane</keyword>
<feature type="transmembrane region" description="Helical" evidence="1">
    <location>
        <begin position="71"/>
        <end position="91"/>
    </location>
</feature>
<sequence length="346" mass="36082">MRTLEDRYRRLLALYPPERRQEMLDVLLDAARPGQARPSVVDTADLLFGAVRIRARRLVCGAGGGTWQQGLAIAGYVSLVLLLADGLRFLVNAPYVLALTAGDQSRGAFEHLSAALGTGPYWLAWAAVAVLVRRGFRRTATGLTALVLTAQSAVLTVYLAHGPVPYGMPATSVSTVPFLLGLLCTASLVTSPGPAHGARLLGRRVASAVPAAGALLALLFTAPSAALVTGRMYWPGDRYQPGALDMFSGALRMLQVGRLLVVAALGIALLAVLARSGHGRRACALLVLPVTPVFATVAETAVRGFSVEDGPHGPMLTAVAGLAVALGGLLLIELPARLRKGAHPSA</sequence>
<dbReference type="Proteomes" id="UP000774570">
    <property type="component" value="Unassembled WGS sequence"/>
</dbReference>
<feature type="transmembrane region" description="Helical" evidence="1">
    <location>
        <begin position="139"/>
        <end position="160"/>
    </location>
</feature>
<feature type="transmembrane region" description="Helical" evidence="1">
    <location>
        <begin position="166"/>
        <end position="190"/>
    </location>
</feature>
<comment type="caution">
    <text evidence="2">The sequence shown here is derived from an EMBL/GenBank/DDBJ whole genome shotgun (WGS) entry which is preliminary data.</text>
</comment>
<accession>A0ABS7FWT5</accession>
<feature type="transmembrane region" description="Helical" evidence="1">
    <location>
        <begin position="211"/>
        <end position="234"/>
    </location>
</feature>
<feature type="transmembrane region" description="Helical" evidence="1">
    <location>
        <begin position="285"/>
        <end position="306"/>
    </location>
</feature>
<dbReference type="RefSeq" id="WP_220168126.1">
    <property type="nucleotide sequence ID" value="NZ_JAIBOA010000013.1"/>
</dbReference>
<evidence type="ECO:0000313" key="3">
    <source>
        <dbReference type="Proteomes" id="UP000774570"/>
    </source>
</evidence>